<feature type="domain" description="Large ribosomal subunit protein mL59" evidence="1">
    <location>
        <begin position="33"/>
        <end position="118"/>
    </location>
</feature>
<dbReference type="Pfam" id="PF18126">
    <property type="entry name" value="Mitoc_mL59"/>
    <property type="match status" value="1"/>
</dbReference>
<dbReference type="OrthoDB" id="10603580at2759"/>
<dbReference type="EMBL" id="JH993025">
    <property type="protein sequence ID" value="EKX41272.1"/>
    <property type="molecule type" value="Genomic_DNA"/>
</dbReference>
<dbReference type="GeneID" id="17297849"/>
<dbReference type="AlphaFoldDB" id="L1IYY5"/>
<dbReference type="Proteomes" id="UP000011087">
    <property type="component" value="Unassembled WGS sequence"/>
</dbReference>
<protein>
    <recommendedName>
        <fullName evidence="1">Large ribosomal subunit protein mL59 domain-containing protein</fullName>
    </recommendedName>
</protein>
<evidence type="ECO:0000313" key="4">
    <source>
        <dbReference type="Proteomes" id="UP000011087"/>
    </source>
</evidence>
<proteinExistence type="predicted"/>
<dbReference type="PaxDb" id="55529-EKX41272"/>
<accession>L1IYY5</accession>
<keyword evidence="4" id="KW-1185">Reference proteome</keyword>
<dbReference type="RefSeq" id="XP_005828252.1">
    <property type="nucleotide sequence ID" value="XM_005828195.1"/>
</dbReference>
<evidence type="ECO:0000313" key="2">
    <source>
        <dbReference type="EMBL" id="EKX41272.1"/>
    </source>
</evidence>
<reference evidence="3" key="3">
    <citation type="submission" date="2016-03" db="UniProtKB">
        <authorList>
            <consortium name="EnsemblProtists"/>
        </authorList>
    </citation>
    <scope>IDENTIFICATION</scope>
</reference>
<dbReference type="EnsemblProtists" id="EKX41272">
    <property type="protein sequence ID" value="EKX41272"/>
    <property type="gene ID" value="GUITHDRAFT_153903"/>
</dbReference>
<sequence length="141" mass="16720">MASRRVVWGKSLVEKLAMLPQGAFPTKREDARPGMRHWTKPLFSKRQLKELKKDAEAEGLAWPLAAQEKPAPGPLESFYEKTIFMSKGSKRERMYDERKKKIQEKMAEMPKLIQEHREAQRQKRSKTVLQKLMEIPRRFRR</sequence>
<dbReference type="KEGG" id="gtt:GUITHDRAFT_153903"/>
<gene>
    <name evidence="2" type="ORF">GUITHDRAFT_153903</name>
</gene>
<reference evidence="2 4" key="1">
    <citation type="journal article" date="2012" name="Nature">
        <title>Algal genomes reveal evolutionary mosaicism and the fate of nucleomorphs.</title>
        <authorList>
            <consortium name="DOE Joint Genome Institute"/>
            <person name="Curtis B.A."/>
            <person name="Tanifuji G."/>
            <person name="Burki F."/>
            <person name="Gruber A."/>
            <person name="Irimia M."/>
            <person name="Maruyama S."/>
            <person name="Arias M.C."/>
            <person name="Ball S.G."/>
            <person name="Gile G.H."/>
            <person name="Hirakawa Y."/>
            <person name="Hopkins J.F."/>
            <person name="Kuo A."/>
            <person name="Rensing S.A."/>
            <person name="Schmutz J."/>
            <person name="Symeonidi A."/>
            <person name="Elias M."/>
            <person name="Eveleigh R.J."/>
            <person name="Herman E.K."/>
            <person name="Klute M.J."/>
            <person name="Nakayama T."/>
            <person name="Obornik M."/>
            <person name="Reyes-Prieto A."/>
            <person name="Armbrust E.V."/>
            <person name="Aves S.J."/>
            <person name="Beiko R.G."/>
            <person name="Coutinho P."/>
            <person name="Dacks J.B."/>
            <person name="Durnford D.G."/>
            <person name="Fast N.M."/>
            <person name="Green B.R."/>
            <person name="Grisdale C.J."/>
            <person name="Hempel F."/>
            <person name="Henrissat B."/>
            <person name="Hoppner M.P."/>
            <person name="Ishida K."/>
            <person name="Kim E."/>
            <person name="Koreny L."/>
            <person name="Kroth P.G."/>
            <person name="Liu Y."/>
            <person name="Malik S.B."/>
            <person name="Maier U.G."/>
            <person name="McRose D."/>
            <person name="Mock T."/>
            <person name="Neilson J.A."/>
            <person name="Onodera N.T."/>
            <person name="Poole A.M."/>
            <person name="Pritham E.J."/>
            <person name="Richards T.A."/>
            <person name="Rocap G."/>
            <person name="Roy S.W."/>
            <person name="Sarai C."/>
            <person name="Schaack S."/>
            <person name="Shirato S."/>
            <person name="Slamovits C.H."/>
            <person name="Spencer D.F."/>
            <person name="Suzuki S."/>
            <person name="Worden A.Z."/>
            <person name="Zauner S."/>
            <person name="Barry K."/>
            <person name="Bell C."/>
            <person name="Bharti A.K."/>
            <person name="Crow J.A."/>
            <person name="Grimwood J."/>
            <person name="Kramer R."/>
            <person name="Lindquist E."/>
            <person name="Lucas S."/>
            <person name="Salamov A."/>
            <person name="McFadden G.I."/>
            <person name="Lane C.E."/>
            <person name="Keeling P.J."/>
            <person name="Gray M.W."/>
            <person name="Grigoriev I.V."/>
            <person name="Archibald J.M."/>
        </authorList>
    </citation>
    <scope>NUCLEOTIDE SEQUENCE</scope>
    <source>
        <strain evidence="2 4">CCMP2712</strain>
    </source>
</reference>
<reference evidence="4" key="2">
    <citation type="submission" date="2012-11" db="EMBL/GenBank/DDBJ databases">
        <authorList>
            <person name="Kuo A."/>
            <person name="Curtis B.A."/>
            <person name="Tanifuji G."/>
            <person name="Burki F."/>
            <person name="Gruber A."/>
            <person name="Irimia M."/>
            <person name="Maruyama S."/>
            <person name="Arias M.C."/>
            <person name="Ball S.G."/>
            <person name="Gile G.H."/>
            <person name="Hirakawa Y."/>
            <person name="Hopkins J.F."/>
            <person name="Rensing S.A."/>
            <person name="Schmutz J."/>
            <person name="Symeonidi A."/>
            <person name="Elias M."/>
            <person name="Eveleigh R.J."/>
            <person name="Herman E.K."/>
            <person name="Klute M.J."/>
            <person name="Nakayama T."/>
            <person name="Obornik M."/>
            <person name="Reyes-Prieto A."/>
            <person name="Armbrust E.V."/>
            <person name="Aves S.J."/>
            <person name="Beiko R.G."/>
            <person name="Coutinho P."/>
            <person name="Dacks J.B."/>
            <person name="Durnford D.G."/>
            <person name="Fast N.M."/>
            <person name="Green B.R."/>
            <person name="Grisdale C."/>
            <person name="Hempe F."/>
            <person name="Henrissat B."/>
            <person name="Hoppner M.P."/>
            <person name="Ishida K.-I."/>
            <person name="Kim E."/>
            <person name="Koreny L."/>
            <person name="Kroth P.G."/>
            <person name="Liu Y."/>
            <person name="Malik S.-B."/>
            <person name="Maier U.G."/>
            <person name="McRose D."/>
            <person name="Mock T."/>
            <person name="Neilson J.A."/>
            <person name="Onodera N.T."/>
            <person name="Poole A.M."/>
            <person name="Pritham E.J."/>
            <person name="Richards T.A."/>
            <person name="Rocap G."/>
            <person name="Roy S.W."/>
            <person name="Sarai C."/>
            <person name="Schaack S."/>
            <person name="Shirato S."/>
            <person name="Slamovits C.H."/>
            <person name="Spencer D.F."/>
            <person name="Suzuki S."/>
            <person name="Worden A.Z."/>
            <person name="Zauner S."/>
            <person name="Barry K."/>
            <person name="Bell C."/>
            <person name="Bharti A.K."/>
            <person name="Crow J.A."/>
            <person name="Grimwood J."/>
            <person name="Kramer R."/>
            <person name="Lindquist E."/>
            <person name="Lucas S."/>
            <person name="Salamov A."/>
            <person name="McFadden G.I."/>
            <person name="Lane C.E."/>
            <person name="Keeling P.J."/>
            <person name="Gray M.W."/>
            <person name="Grigoriev I.V."/>
            <person name="Archibald J.M."/>
        </authorList>
    </citation>
    <scope>NUCLEOTIDE SEQUENCE</scope>
    <source>
        <strain evidence="4">CCMP2712</strain>
    </source>
</reference>
<dbReference type="HOGENOM" id="CLU_1829029_0_0_1"/>
<evidence type="ECO:0000259" key="1">
    <source>
        <dbReference type="Pfam" id="PF18126"/>
    </source>
</evidence>
<organism evidence="2">
    <name type="scientific">Guillardia theta (strain CCMP2712)</name>
    <name type="common">Cryptophyte</name>
    <dbReference type="NCBI Taxonomy" id="905079"/>
    <lineage>
        <taxon>Eukaryota</taxon>
        <taxon>Cryptophyceae</taxon>
        <taxon>Pyrenomonadales</taxon>
        <taxon>Geminigeraceae</taxon>
        <taxon>Guillardia</taxon>
    </lineage>
</organism>
<name>L1IYY5_GUITC</name>
<dbReference type="InterPro" id="IPR040922">
    <property type="entry name" value="Ribosomal_mL59_dom"/>
</dbReference>
<evidence type="ECO:0000313" key="3">
    <source>
        <dbReference type="EnsemblProtists" id="EKX41272"/>
    </source>
</evidence>